<name>A0A6J7W6Z8_9ZZZZ</name>
<accession>A0A6J7W6Z8</accession>
<reference evidence="1" key="1">
    <citation type="submission" date="2020-05" db="EMBL/GenBank/DDBJ databases">
        <authorList>
            <person name="Chiriac C."/>
            <person name="Salcher M."/>
            <person name="Ghai R."/>
            <person name="Kavagutti S V."/>
        </authorList>
    </citation>
    <scope>NUCLEOTIDE SEQUENCE</scope>
</reference>
<organism evidence="1">
    <name type="scientific">freshwater metagenome</name>
    <dbReference type="NCBI Taxonomy" id="449393"/>
    <lineage>
        <taxon>unclassified sequences</taxon>
        <taxon>metagenomes</taxon>
        <taxon>ecological metagenomes</taxon>
    </lineage>
</organism>
<sequence>MKNRVQAIIRQVVSSPPFLNKAYAQNGRSKTRRIVKEFGRLGRASFAMKTRLPEQLDQRR</sequence>
<gene>
    <name evidence="1" type="ORF">UFOPK4442_00055</name>
</gene>
<evidence type="ECO:0000313" key="1">
    <source>
        <dbReference type="EMBL" id="CAB5140934.1"/>
    </source>
</evidence>
<dbReference type="EMBL" id="CAFBSA010000004">
    <property type="protein sequence ID" value="CAB5140934.1"/>
    <property type="molecule type" value="Genomic_DNA"/>
</dbReference>
<proteinExistence type="predicted"/>
<dbReference type="AlphaFoldDB" id="A0A6J7W6Z8"/>
<protein>
    <submittedName>
        <fullName evidence="1">Unannotated protein</fullName>
    </submittedName>
</protein>